<feature type="signal peptide" evidence="4">
    <location>
        <begin position="1"/>
        <end position="21"/>
    </location>
</feature>
<keyword evidence="3" id="KW-0813">Transport</keyword>
<dbReference type="GO" id="GO:0006865">
    <property type="term" value="P:amino acid transport"/>
    <property type="evidence" value="ECO:0007669"/>
    <property type="project" value="UniProtKB-KW"/>
</dbReference>
<proteinExistence type="inferred from homology"/>
<dbReference type="PANTHER" id="PTHR30483">
    <property type="entry name" value="LEUCINE-SPECIFIC-BINDING PROTEIN"/>
    <property type="match status" value="1"/>
</dbReference>
<comment type="similarity">
    <text evidence="1">Belongs to the leucine-binding protein family.</text>
</comment>
<dbReference type="EMBL" id="JABEQY010000001">
    <property type="protein sequence ID" value="NNH62018.1"/>
    <property type="molecule type" value="Genomic_DNA"/>
</dbReference>
<evidence type="ECO:0000256" key="1">
    <source>
        <dbReference type="ARBA" id="ARBA00010062"/>
    </source>
</evidence>
<dbReference type="InterPro" id="IPR028082">
    <property type="entry name" value="Peripla_BP_I"/>
</dbReference>
<dbReference type="Pfam" id="PF13458">
    <property type="entry name" value="Peripla_BP_6"/>
    <property type="match status" value="1"/>
</dbReference>
<sequence>MRKNFIVSVAFLLASSTAVLAQSATDGKVKIGILNDQSGVYADFGGKSSVEAAKMAVEDFGGKVLDVPVEIVDADHQNKPDIASNIARQWYDTEQVDAIMELTTSSVALAVQAIAKEKKKIDIVTGAATTDLTGKACSPYGFHWAYDTHALAVGTGGALVKQGGDSWFFLTADYAFGYSLEQQTSDYVKASGGKVVGAVRHPLSTQDFSSFLLQAQSSGAKVIGLANAGLDTSNAIKQAAEFGITQGGQHLAALLFTLAEVHGLGLDAAQGLTLTEGYYWNRDDESRAFAKKFFARTGKMPNMIHTGTYSAVTQYLKAVQKAGTDETEAVAKQLHELPVDDVFGRGGTVGANGRMIHDMYLLQVKKPAESKEPWDYFNVLATIPGKEAYIDPAKSGCDLVK</sequence>
<evidence type="ECO:0000259" key="5">
    <source>
        <dbReference type="Pfam" id="PF13458"/>
    </source>
</evidence>
<dbReference type="InterPro" id="IPR051010">
    <property type="entry name" value="BCAA_transport"/>
</dbReference>
<dbReference type="Proteomes" id="UP000530654">
    <property type="component" value="Unassembled WGS sequence"/>
</dbReference>
<evidence type="ECO:0000256" key="4">
    <source>
        <dbReference type="SAM" id="SignalP"/>
    </source>
</evidence>
<feature type="domain" description="Leucine-binding protein" evidence="5">
    <location>
        <begin position="28"/>
        <end position="365"/>
    </location>
</feature>
<evidence type="ECO:0000313" key="6">
    <source>
        <dbReference type="EMBL" id="NNH62018.1"/>
    </source>
</evidence>
<accession>A0A7Y2R0I5</accession>
<evidence type="ECO:0000313" key="7">
    <source>
        <dbReference type="Proteomes" id="UP000530654"/>
    </source>
</evidence>
<protein>
    <submittedName>
        <fullName evidence="6">ABC transporter substrate-binding protein</fullName>
    </submittedName>
</protein>
<evidence type="ECO:0000256" key="2">
    <source>
        <dbReference type="ARBA" id="ARBA00022729"/>
    </source>
</evidence>
<dbReference type="InterPro" id="IPR028081">
    <property type="entry name" value="Leu-bd"/>
</dbReference>
<gene>
    <name evidence="6" type="ORF">HLI17_01720</name>
</gene>
<organism evidence="6 7">
    <name type="scientific">Rhizobium laguerreae</name>
    <dbReference type="NCBI Taxonomy" id="1076926"/>
    <lineage>
        <taxon>Bacteria</taxon>
        <taxon>Pseudomonadati</taxon>
        <taxon>Pseudomonadota</taxon>
        <taxon>Alphaproteobacteria</taxon>
        <taxon>Hyphomicrobiales</taxon>
        <taxon>Rhizobiaceae</taxon>
        <taxon>Rhizobium/Agrobacterium group</taxon>
        <taxon>Rhizobium</taxon>
    </lineage>
</organism>
<reference evidence="6 7" key="1">
    <citation type="submission" date="2020-04" db="EMBL/GenBank/DDBJ databases">
        <title>Rhizobium bacterial biofertilizers improve the content of phenolic compounds of Lactuca sativa L. under non-saline and saline-stress conditions.</title>
        <authorList>
            <person name="Ayuso-Calles M."/>
            <person name="Garcia-Estevez I."/>
            <person name="Jimenez-Gomez A."/>
            <person name="Flores-Felix J.D."/>
            <person name="Escribano-Bailon M."/>
            <person name="Rivas R."/>
        </authorList>
    </citation>
    <scope>NUCLEOTIDE SEQUENCE [LARGE SCALE GENOMIC DNA]</scope>
    <source>
        <strain evidence="6 7">GPTR02</strain>
    </source>
</reference>
<feature type="chain" id="PRO_5031457881" evidence="4">
    <location>
        <begin position="22"/>
        <end position="401"/>
    </location>
</feature>
<dbReference type="CDD" id="cd06327">
    <property type="entry name" value="PBP1_SBP-like"/>
    <property type="match status" value="1"/>
</dbReference>
<evidence type="ECO:0000256" key="3">
    <source>
        <dbReference type="ARBA" id="ARBA00022970"/>
    </source>
</evidence>
<dbReference type="SUPFAM" id="SSF53822">
    <property type="entry name" value="Periplasmic binding protein-like I"/>
    <property type="match status" value="1"/>
</dbReference>
<name>A0A7Y2R0I5_9HYPH</name>
<dbReference type="RefSeq" id="WP_170279524.1">
    <property type="nucleotide sequence ID" value="NZ_JABEQY010000001.1"/>
</dbReference>
<comment type="caution">
    <text evidence="6">The sequence shown here is derived from an EMBL/GenBank/DDBJ whole genome shotgun (WGS) entry which is preliminary data.</text>
</comment>
<dbReference type="Gene3D" id="3.40.50.2300">
    <property type="match status" value="2"/>
</dbReference>
<dbReference type="AlphaFoldDB" id="A0A7Y2R0I5"/>
<keyword evidence="3" id="KW-0029">Amino-acid transport</keyword>
<dbReference type="PANTHER" id="PTHR30483:SF6">
    <property type="entry name" value="PERIPLASMIC BINDING PROTEIN OF ABC TRANSPORTER FOR NATURAL AMINO ACIDS"/>
    <property type="match status" value="1"/>
</dbReference>
<keyword evidence="2 4" id="KW-0732">Signal</keyword>